<evidence type="ECO:0000313" key="1">
    <source>
        <dbReference type="EMBL" id="KIM83338.1"/>
    </source>
</evidence>
<dbReference type="InParanoid" id="A0A0C3BAL7"/>
<dbReference type="InterPro" id="IPR032675">
    <property type="entry name" value="LRR_dom_sf"/>
</dbReference>
<dbReference type="Proteomes" id="UP000054166">
    <property type="component" value="Unassembled WGS sequence"/>
</dbReference>
<accession>A0A0C3BAL7</accession>
<dbReference type="Gene3D" id="3.80.10.10">
    <property type="entry name" value="Ribonuclease Inhibitor"/>
    <property type="match status" value="1"/>
</dbReference>
<reference evidence="2" key="2">
    <citation type="submission" date="2015-01" db="EMBL/GenBank/DDBJ databases">
        <title>Evolutionary Origins and Diversification of the Mycorrhizal Mutualists.</title>
        <authorList>
            <consortium name="DOE Joint Genome Institute"/>
            <consortium name="Mycorrhizal Genomics Consortium"/>
            <person name="Kohler A."/>
            <person name="Kuo A."/>
            <person name="Nagy L.G."/>
            <person name="Floudas D."/>
            <person name="Copeland A."/>
            <person name="Barry K.W."/>
            <person name="Cichocki N."/>
            <person name="Veneault-Fourrey C."/>
            <person name="LaButti K."/>
            <person name="Lindquist E.A."/>
            <person name="Lipzen A."/>
            <person name="Lundell T."/>
            <person name="Morin E."/>
            <person name="Murat C."/>
            <person name="Riley R."/>
            <person name="Ohm R."/>
            <person name="Sun H."/>
            <person name="Tunlid A."/>
            <person name="Henrissat B."/>
            <person name="Grigoriev I.V."/>
            <person name="Hibbett D.S."/>
            <person name="Martin F."/>
        </authorList>
    </citation>
    <scope>NUCLEOTIDE SEQUENCE [LARGE SCALE GENOMIC DNA]</scope>
    <source>
        <strain evidence="2">F 1598</strain>
    </source>
</reference>
<evidence type="ECO:0008006" key="3">
    <source>
        <dbReference type="Google" id="ProtNLM"/>
    </source>
</evidence>
<gene>
    <name evidence="1" type="ORF">PILCRDRAFT_819586</name>
</gene>
<dbReference type="AlphaFoldDB" id="A0A0C3BAL7"/>
<sequence>MSKRRIKASSTPYHVAQNDGVGILSMPHELLLEITHYLGPLIGHTVDTRIGGGRFLGSRQPYRMNTERRQTLLSLSQCCRFLRSFFLPLAWECFDIHSPKFGNYGHEARNTHQDIAKNLELKSKALAENPELGAHVRAINILIVKLSVVTALPAFAKCLQSLPNLHTLQIAGVYGQIATAIKTVFKGYCFSKIRTVILPPIAHHILGSCPQITDITCTGYLENYFIRTIARRCKMVEALDIPIYSSENMDLIAKAMPNLRRISIRLGYLEHVWIGVLEALPGLHTISLREEHDIWSFLEYDPEARFQPLIQAAVNVLKKHEGDENGKKWVRVWYKTKCGTEVKLWTKDVEVEA</sequence>
<reference evidence="1 2" key="1">
    <citation type="submission" date="2014-04" db="EMBL/GenBank/DDBJ databases">
        <authorList>
            <consortium name="DOE Joint Genome Institute"/>
            <person name="Kuo A."/>
            <person name="Tarkka M."/>
            <person name="Buscot F."/>
            <person name="Kohler A."/>
            <person name="Nagy L.G."/>
            <person name="Floudas D."/>
            <person name="Copeland A."/>
            <person name="Barry K.W."/>
            <person name="Cichocki N."/>
            <person name="Veneault-Fourrey C."/>
            <person name="LaButti K."/>
            <person name="Lindquist E.A."/>
            <person name="Lipzen A."/>
            <person name="Lundell T."/>
            <person name="Morin E."/>
            <person name="Murat C."/>
            <person name="Sun H."/>
            <person name="Tunlid A."/>
            <person name="Henrissat B."/>
            <person name="Grigoriev I.V."/>
            <person name="Hibbett D.S."/>
            <person name="Martin F."/>
            <person name="Nordberg H.P."/>
            <person name="Cantor M.N."/>
            <person name="Hua S.X."/>
        </authorList>
    </citation>
    <scope>NUCLEOTIDE SEQUENCE [LARGE SCALE GENOMIC DNA]</scope>
    <source>
        <strain evidence="1 2">F 1598</strain>
    </source>
</reference>
<dbReference type="OrthoDB" id="2891411at2759"/>
<proteinExistence type="predicted"/>
<dbReference type="EMBL" id="KN832991">
    <property type="protein sequence ID" value="KIM83338.1"/>
    <property type="molecule type" value="Genomic_DNA"/>
</dbReference>
<name>A0A0C3BAL7_PILCF</name>
<keyword evidence="2" id="KW-1185">Reference proteome</keyword>
<dbReference type="HOGENOM" id="CLU_054439_0_0_1"/>
<organism evidence="1 2">
    <name type="scientific">Piloderma croceum (strain F 1598)</name>
    <dbReference type="NCBI Taxonomy" id="765440"/>
    <lineage>
        <taxon>Eukaryota</taxon>
        <taxon>Fungi</taxon>
        <taxon>Dikarya</taxon>
        <taxon>Basidiomycota</taxon>
        <taxon>Agaricomycotina</taxon>
        <taxon>Agaricomycetes</taxon>
        <taxon>Agaricomycetidae</taxon>
        <taxon>Atheliales</taxon>
        <taxon>Atheliaceae</taxon>
        <taxon>Piloderma</taxon>
    </lineage>
</organism>
<protein>
    <recommendedName>
        <fullName evidence="3">F-box domain-containing protein</fullName>
    </recommendedName>
</protein>
<evidence type="ECO:0000313" key="2">
    <source>
        <dbReference type="Proteomes" id="UP000054166"/>
    </source>
</evidence>